<evidence type="ECO:0000313" key="6">
    <source>
        <dbReference type="Proteomes" id="UP000235145"/>
    </source>
</evidence>
<keyword evidence="6" id="KW-1185">Reference proteome</keyword>
<dbReference type="InterPro" id="IPR051169">
    <property type="entry name" value="NADH-Q_oxidoreductase"/>
</dbReference>
<dbReference type="AlphaFoldDB" id="A0A9R1WTC3"/>
<sequence>MCFQVAFFAGWNIWAAINNRPLLPFRFQNLGEMMFLGRNDAAITPSFIGGLTLEGPIGHTVGISWLAKSAVDSIATVQSNITKVLTGS</sequence>
<keyword evidence="4" id="KW-0560">Oxidoreductase</keyword>
<evidence type="ECO:0000256" key="4">
    <source>
        <dbReference type="ARBA" id="ARBA00023002"/>
    </source>
</evidence>
<evidence type="ECO:0000256" key="3">
    <source>
        <dbReference type="ARBA" id="ARBA00022827"/>
    </source>
</evidence>
<evidence type="ECO:0000313" key="5">
    <source>
        <dbReference type="EMBL" id="KAJ0228507.1"/>
    </source>
</evidence>
<evidence type="ECO:0000256" key="2">
    <source>
        <dbReference type="ARBA" id="ARBA00022630"/>
    </source>
</evidence>
<keyword evidence="3" id="KW-0274">FAD</keyword>
<gene>
    <name evidence="5" type="ORF">LSAT_V11C100032850</name>
</gene>
<dbReference type="Proteomes" id="UP000235145">
    <property type="component" value="Unassembled WGS sequence"/>
</dbReference>
<keyword evidence="2" id="KW-0285">Flavoprotein</keyword>
<accession>A0A9R1WTC3</accession>
<dbReference type="Gene3D" id="3.50.50.100">
    <property type="match status" value="1"/>
</dbReference>
<dbReference type="EMBL" id="NBSK02000001">
    <property type="protein sequence ID" value="KAJ0228507.1"/>
    <property type="molecule type" value="Genomic_DNA"/>
</dbReference>
<comment type="cofactor">
    <cofactor evidence="1">
        <name>FAD</name>
        <dbReference type="ChEBI" id="CHEBI:57692"/>
    </cofactor>
</comment>
<name>A0A9R1WTC3_LACSA</name>
<dbReference type="GO" id="GO:0016491">
    <property type="term" value="F:oxidoreductase activity"/>
    <property type="evidence" value="ECO:0007669"/>
    <property type="project" value="UniProtKB-KW"/>
</dbReference>
<proteinExistence type="predicted"/>
<comment type="caution">
    <text evidence="5">The sequence shown here is derived from an EMBL/GenBank/DDBJ whole genome shotgun (WGS) entry which is preliminary data.</text>
</comment>
<organism evidence="5 6">
    <name type="scientific">Lactuca sativa</name>
    <name type="common">Garden lettuce</name>
    <dbReference type="NCBI Taxonomy" id="4236"/>
    <lineage>
        <taxon>Eukaryota</taxon>
        <taxon>Viridiplantae</taxon>
        <taxon>Streptophyta</taxon>
        <taxon>Embryophyta</taxon>
        <taxon>Tracheophyta</taxon>
        <taxon>Spermatophyta</taxon>
        <taxon>Magnoliopsida</taxon>
        <taxon>eudicotyledons</taxon>
        <taxon>Gunneridae</taxon>
        <taxon>Pentapetalae</taxon>
        <taxon>asterids</taxon>
        <taxon>campanulids</taxon>
        <taxon>Asterales</taxon>
        <taxon>Asteraceae</taxon>
        <taxon>Cichorioideae</taxon>
        <taxon>Cichorieae</taxon>
        <taxon>Lactucinae</taxon>
        <taxon>Lactuca</taxon>
    </lineage>
</organism>
<dbReference type="PANTHER" id="PTHR42913">
    <property type="entry name" value="APOPTOSIS-INDUCING FACTOR 1"/>
    <property type="match status" value="1"/>
</dbReference>
<protein>
    <submittedName>
        <fullName evidence="5">Uncharacterized protein</fullName>
    </submittedName>
</protein>
<reference evidence="5 6" key="1">
    <citation type="journal article" date="2017" name="Nat. Commun.">
        <title>Genome assembly with in vitro proximity ligation data and whole-genome triplication in lettuce.</title>
        <authorList>
            <person name="Reyes-Chin-Wo S."/>
            <person name="Wang Z."/>
            <person name="Yang X."/>
            <person name="Kozik A."/>
            <person name="Arikit S."/>
            <person name="Song C."/>
            <person name="Xia L."/>
            <person name="Froenicke L."/>
            <person name="Lavelle D.O."/>
            <person name="Truco M.J."/>
            <person name="Xia R."/>
            <person name="Zhu S."/>
            <person name="Xu C."/>
            <person name="Xu H."/>
            <person name="Xu X."/>
            <person name="Cox K."/>
            <person name="Korf I."/>
            <person name="Meyers B.C."/>
            <person name="Michelmore R.W."/>
        </authorList>
    </citation>
    <scope>NUCLEOTIDE SEQUENCE [LARGE SCALE GENOMIC DNA]</scope>
    <source>
        <strain evidence="6">cv. Salinas</strain>
        <tissue evidence="5">Seedlings</tissue>
    </source>
</reference>
<dbReference type="PANTHER" id="PTHR42913:SF4">
    <property type="entry name" value="ALTERNATIVE NAD(P)H-UBIQUINONE OXIDOREDUCTASE C1, CHLOROPLASTIC_MITOCHONDRIAL"/>
    <property type="match status" value="1"/>
</dbReference>
<evidence type="ECO:0000256" key="1">
    <source>
        <dbReference type="ARBA" id="ARBA00001974"/>
    </source>
</evidence>